<dbReference type="EMBL" id="CP031229">
    <property type="protein sequence ID" value="AXH97123.1"/>
    <property type="molecule type" value="Genomic_DNA"/>
</dbReference>
<dbReference type="InterPro" id="IPR011033">
    <property type="entry name" value="PRC_barrel-like_sf"/>
</dbReference>
<dbReference type="Proteomes" id="UP000253790">
    <property type="component" value="Chromosome"/>
</dbReference>
<feature type="domain" description="PRC-barrel" evidence="2">
    <location>
        <begin position="6"/>
        <end position="73"/>
    </location>
</feature>
<evidence type="ECO:0000313" key="3">
    <source>
        <dbReference type="EMBL" id="AXH97123.1"/>
    </source>
</evidence>
<evidence type="ECO:0000256" key="1">
    <source>
        <dbReference type="SAM" id="MobiDB-lite"/>
    </source>
</evidence>
<dbReference type="SUPFAM" id="SSF50346">
    <property type="entry name" value="PRC-barrel domain"/>
    <property type="match status" value="1"/>
</dbReference>
<accession>A0A345NQ15</accession>
<gene>
    <name evidence="3" type="ORF">DV701_14240</name>
</gene>
<dbReference type="OrthoDB" id="3712018at2"/>
<organism evidence="3 4">
    <name type="scientific">Ornithinimicrobium avium</name>
    <dbReference type="NCBI Taxonomy" id="2283195"/>
    <lineage>
        <taxon>Bacteria</taxon>
        <taxon>Bacillati</taxon>
        <taxon>Actinomycetota</taxon>
        <taxon>Actinomycetes</taxon>
        <taxon>Micrococcales</taxon>
        <taxon>Ornithinimicrobiaceae</taxon>
        <taxon>Ornithinimicrobium</taxon>
    </lineage>
</organism>
<dbReference type="RefSeq" id="WP_114929186.1">
    <property type="nucleotide sequence ID" value="NZ_CP031229.1"/>
</dbReference>
<name>A0A345NQ15_9MICO</name>
<sequence length="144" mass="16043">MRITQEQVQDLEAAEVVDRDGDVLGGVEQVYLDDRSGDPAWVTVRTGLFGTKETFVPLQDASLDNGQLRVPYEKGYVKDAPNFDADEHLSEQEQDRLYEYYRLDTSGMDVSGGPRTGDRDVDRDGRLYGAWPAPAPVPGMMTRG</sequence>
<dbReference type="Gene3D" id="3.90.50.10">
    <property type="entry name" value="Photosynthetic Reaction Center, subunit H, domain 2"/>
    <property type="match status" value="1"/>
</dbReference>
<evidence type="ECO:0000259" key="2">
    <source>
        <dbReference type="Pfam" id="PF05239"/>
    </source>
</evidence>
<reference evidence="3 4" key="1">
    <citation type="submission" date="2018-07" db="EMBL/GenBank/DDBJ databases">
        <title>Complete genome sequencing of Ornithinimicrobium sp. AMA3305.</title>
        <authorList>
            <person name="Bae J.-W."/>
        </authorList>
    </citation>
    <scope>NUCLEOTIDE SEQUENCE [LARGE SCALE GENOMIC DNA]</scope>
    <source>
        <strain evidence="3 4">AMA3305</strain>
    </source>
</reference>
<dbReference type="GO" id="GO:0030077">
    <property type="term" value="C:plasma membrane light-harvesting complex"/>
    <property type="evidence" value="ECO:0007669"/>
    <property type="project" value="InterPro"/>
</dbReference>
<evidence type="ECO:0000313" key="4">
    <source>
        <dbReference type="Proteomes" id="UP000253790"/>
    </source>
</evidence>
<dbReference type="InterPro" id="IPR027275">
    <property type="entry name" value="PRC-brl_dom"/>
</dbReference>
<keyword evidence="4" id="KW-1185">Reference proteome</keyword>
<dbReference type="InterPro" id="IPR014747">
    <property type="entry name" value="Bac_photo_RC_H_C"/>
</dbReference>
<dbReference type="GO" id="GO:0019684">
    <property type="term" value="P:photosynthesis, light reaction"/>
    <property type="evidence" value="ECO:0007669"/>
    <property type="project" value="InterPro"/>
</dbReference>
<proteinExistence type="predicted"/>
<dbReference type="KEGG" id="orn:DV701_14240"/>
<protein>
    <submittedName>
        <fullName evidence="3">PRC-barrel domain containing protein</fullName>
    </submittedName>
</protein>
<dbReference type="AlphaFoldDB" id="A0A345NQ15"/>
<feature type="compositionally biased region" description="Basic and acidic residues" evidence="1">
    <location>
        <begin position="116"/>
        <end position="126"/>
    </location>
</feature>
<feature type="region of interest" description="Disordered" evidence="1">
    <location>
        <begin position="108"/>
        <end position="144"/>
    </location>
</feature>
<dbReference type="Pfam" id="PF05239">
    <property type="entry name" value="PRC"/>
    <property type="match status" value="1"/>
</dbReference>